<reference evidence="13" key="1">
    <citation type="submission" date="2011-07" db="EMBL/GenBank/DDBJ databases">
        <authorList>
            <consortium name="Caenorhabditis brenneri Sequencing and Analysis Consortium"/>
            <person name="Wilson R.K."/>
        </authorList>
    </citation>
    <scope>NUCLEOTIDE SEQUENCE [LARGE SCALE GENOMIC DNA]</scope>
    <source>
        <strain evidence="13">PB2801</strain>
    </source>
</reference>
<feature type="region of interest" description="Disordered" evidence="8">
    <location>
        <begin position="1"/>
        <end position="42"/>
    </location>
</feature>
<dbReference type="InterPro" id="IPR024079">
    <property type="entry name" value="MetalloPept_cat_dom_sf"/>
</dbReference>
<comment type="cofactor">
    <cofactor evidence="1">
        <name>Zn(2+)</name>
        <dbReference type="ChEBI" id="CHEBI:29105"/>
    </cofactor>
</comment>
<feature type="compositionally biased region" description="Low complexity" evidence="8">
    <location>
        <begin position="32"/>
        <end position="42"/>
    </location>
</feature>
<dbReference type="PANTHER" id="PTHR11733:SF7">
    <property type="entry name" value="NEPRILYSIN METALLOPEPTIDASE FAMILY-RELATED"/>
    <property type="match status" value="1"/>
</dbReference>
<dbReference type="EMBL" id="GL380092">
    <property type="protein sequence ID" value="EGT46161.1"/>
    <property type="molecule type" value="Genomic_DNA"/>
</dbReference>
<dbReference type="GO" id="GO:0005886">
    <property type="term" value="C:plasma membrane"/>
    <property type="evidence" value="ECO:0007669"/>
    <property type="project" value="TreeGrafter"/>
</dbReference>
<comment type="similarity">
    <text evidence="2">Belongs to the peptidase M13 family.</text>
</comment>
<keyword evidence="13" id="KW-1185">Reference proteome</keyword>
<dbReference type="Gene3D" id="1.10.1380.10">
    <property type="entry name" value="Neutral endopeptidase , domain2"/>
    <property type="match status" value="2"/>
</dbReference>
<dbReference type="GO" id="GO:0016485">
    <property type="term" value="P:protein processing"/>
    <property type="evidence" value="ECO:0007669"/>
    <property type="project" value="TreeGrafter"/>
</dbReference>
<evidence type="ECO:0000256" key="8">
    <source>
        <dbReference type="SAM" id="MobiDB-lite"/>
    </source>
</evidence>
<dbReference type="GO" id="GO:0046872">
    <property type="term" value="F:metal ion binding"/>
    <property type="evidence" value="ECO:0007669"/>
    <property type="project" value="UniProtKB-KW"/>
</dbReference>
<dbReference type="OrthoDB" id="6475849at2759"/>
<keyword evidence="9" id="KW-0472">Membrane</keyword>
<dbReference type="CDD" id="cd08662">
    <property type="entry name" value="M13"/>
    <property type="match status" value="1"/>
</dbReference>
<dbReference type="Proteomes" id="UP000008068">
    <property type="component" value="Unassembled WGS sequence"/>
</dbReference>
<organism evidence="13">
    <name type="scientific">Caenorhabditis brenneri</name>
    <name type="common">Nematode worm</name>
    <dbReference type="NCBI Taxonomy" id="135651"/>
    <lineage>
        <taxon>Eukaryota</taxon>
        <taxon>Metazoa</taxon>
        <taxon>Ecdysozoa</taxon>
        <taxon>Nematoda</taxon>
        <taxon>Chromadorea</taxon>
        <taxon>Rhabditida</taxon>
        <taxon>Rhabditina</taxon>
        <taxon>Rhabditomorpha</taxon>
        <taxon>Rhabditoidea</taxon>
        <taxon>Rhabditidae</taxon>
        <taxon>Peloderinae</taxon>
        <taxon>Caenorhabditis</taxon>
    </lineage>
</organism>
<dbReference type="AlphaFoldDB" id="G0P623"/>
<evidence type="ECO:0000256" key="4">
    <source>
        <dbReference type="ARBA" id="ARBA00022723"/>
    </source>
</evidence>
<evidence type="ECO:0000256" key="2">
    <source>
        <dbReference type="ARBA" id="ARBA00007357"/>
    </source>
</evidence>
<keyword evidence="9" id="KW-0812">Transmembrane</keyword>
<keyword evidence="7" id="KW-0482">Metalloprotease</keyword>
<dbReference type="InterPro" id="IPR000718">
    <property type="entry name" value="Peptidase_M13"/>
</dbReference>
<keyword evidence="6" id="KW-0862">Zinc</keyword>
<keyword evidence="9" id="KW-1133">Transmembrane helix</keyword>
<feature type="transmembrane region" description="Helical" evidence="9">
    <location>
        <begin position="52"/>
        <end position="73"/>
    </location>
</feature>
<accession>G0P623</accession>
<proteinExistence type="inferred from homology"/>
<gene>
    <name evidence="12" type="ORF">CAEBREN_25640</name>
</gene>
<dbReference type="InterPro" id="IPR042089">
    <property type="entry name" value="Peptidase_M13_dom_2"/>
</dbReference>
<dbReference type="PANTHER" id="PTHR11733">
    <property type="entry name" value="ZINC METALLOPROTEASE FAMILY M13 NEPRILYSIN-RELATED"/>
    <property type="match status" value="1"/>
</dbReference>
<sequence>MTIKSKPKTGKSSPWKSKEKTGSKPKTPKPAKNPGNGSSSGKGKTFLKKHAISILLGVVALALLVALLVLLLLPKIKICSSPECITLAHQLHNFADKSVDPCEDFYKYSCGNYIEHSTQPGTFQRKDAIVAALIKEFLIKTKFSKSKSEQVMMMLYKKCEDLTHSGGPTKQDFEAIYKEIAKMGYWPMMYDRKWDANKYDLNNLLASVAHTTLKESEINMGIFSLQVPARKLLVDFTRQEVKGEEAEQLAQRVKQEIDFERIIKQLHVSKGMTSDEMKKKVLGPNMWPLSDKTGSLDQLIRKTKNYVIANFLIYSYFESVVQKMLIAQNNGCENSVVMLLPHASIRVFVRNHFKKENLKSVSDLVEDTKKGFTEMIEASDWIDEKTKQGAKTKLEKMKKVIGYPEEMEETGALDKTFSIVLTEQNTYSESLSLIGGQSIQNLMGYVFSNFPFNPSTLTAATNANYAPLSNTLTVLVPFMDEPLFDHTFPQYAKIASIGYVLGHEIGHGFDPNGIIFDENAEIRPWYTATAMQKYKSKLDCFIKQYTNYDDPVFGKKLSGEQCLNENIADDIAADVTWRTFKNSNPSSEPKLAGFEDYDINKLYFQIVAMVSLNFSNLIKVVHFFQNWCAPRSSLTLEQQMRDPHATNNFRINGVMSNMKQFAETFNCPAGSPMNPERM</sequence>
<evidence type="ECO:0000313" key="12">
    <source>
        <dbReference type="EMBL" id="EGT46161.1"/>
    </source>
</evidence>
<dbReference type="GO" id="GO:0004222">
    <property type="term" value="F:metalloendopeptidase activity"/>
    <property type="evidence" value="ECO:0007669"/>
    <property type="project" value="InterPro"/>
</dbReference>
<dbReference type="InParanoid" id="G0P623"/>
<dbReference type="PROSITE" id="PS51885">
    <property type="entry name" value="NEPRILYSIN"/>
    <property type="match status" value="1"/>
</dbReference>
<dbReference type="SUPFAM" id="SSF55486">
    <property type="entry name" value="Metalloproteases ('zincins'), catalytic domain"/>
    <property type="match status" value="1"/>
</dbReference>
<evidence type="ECO:0000259" key="10">
    <source>
        <dbReference type="Pfam" id="PF01431"/>
    </source>
</evidence>
<dbReference type="InterPro" id="IPR018497">
    <property type="entry name" value="Peptidase_M13_C"/>
</dbReference>
<evidence type="ECO:0000256" key="5">
    <source>
        <dbReference type="ARBA" id="ARBA00022801"/>
    </source>
</evidence>
<evidence type="ECO:0000259" key="11">
    <source>
        <dbReference type="Pfam" id="PF05649"/>
    </source>
</evidence>
<evidence type="ECO:0000256" key="3">
    <source>
        <dbReference type="ARBA" id="ARBA00022670"/>
    </source>
</evidence>
<evidence type="ECO:0000313" key="13">
    <source>
        <dbReference type="Proteomes" id="UP000008068"/>
    </source>
</evidence>
<feature type="domain" description="Peptidase M13 N-terminal" evidence="11">
    <location>
        <begin position="327"/>
        <end position="404"/>
    </location>
</feature>
<dbReference type="Pfam" id="PF05649">
    <property type="entry name" value="Peptidase_M13_N"/>
    <property type="match status" value="2"/>
</dbReference>
<evidence type="ECO:0000256" key="9">
    <source>
        <dbReference type="SAM" id="Phobius"/>
    </source>
</evidence>
<keyword evidence="3" id="KW-0645">Protease</keyword>
<dbReference type="eggNOG" id="KOG3624">
    <property type="taxonomic scope" value="Eukaryota"/>
</dbReference>
<protein>
    <submittedName>
        <fullName evidence="12">Uncharacterized protein</fullName>
    </submittedName>
</protein>
<name>G0P623_CAEBE</name>
<feature type="domain" description="Peptidase M13 N-terminal" evidence="11">
    <location>
        <begin position="101"/>
        <end position="215"/>
    </location>
</feature>
<dbReference type="HOGENOM" id="CLU_006187_5_0_1"/>
<dbReference type="InterPro" id="IPR008753">
    <property type="entry name" value="Peptidase_M13_N"/>
</dbReference>
<keyword evidence="5" id="KW-0378">Hydrolase</keyword>
<evidence type="ECO:0000256" key="6">
    <source>
        <dbReference type="ARBA" id="ARBA00022833"/>
    </source>
</evidence>
<dbReference type="Pfam" id="PF01431">
    <property type="entry name" value="Peptidase_M13"/>
    <property type="match status" value="1"/>
</dbReference>
<keyword evidence="4" id="KW-0479">Metal-binding</keyword>
<dbReference type="STRING" id="135651.G0P623"/>
<evidence type="ECO:0000256" key="1">
    <source>
        <dbReference type="ARBA" id="ARBA00001947"/>
    </source>
</evidence>
<dbReference type="Gene3D" id="3.40.390.10">
    <property type="entry name" value="Collagenase (Catalytic Domain)"/>
    <property type="match status" value="2"/>
</dbReference>
<evidence type="ECO:0000256" key="7">
    <source>
        <dbReference type="ARBA" id="ARBA00023049"/>
    </source>
</evidence>
<feature type="domain" description="Peptidase M13 C-terminal" evidence="10">
    <location>
        <begin position="462"/>
        <end position="677"/>
    </location>
</feature>